<dbReference type="Proteomes" id="UP000625316">
    <property type="component" value="Unassembled WGS sequence"/>
</dbReference>
<name>A0A928VNA5_9CYAN</name>
<gene>
    <name evidence="2" type="ORF">IQ266_04410</name>
</gene>
<feature type="region of interest" description="Disordered" evidence="1">
    <location>
        <begin position="278"/>
        <end position="340"/>
    </location>
</feature>
<organism evidence="2 3">
    <name type="scientific">Romeriopsis navalis LEGE 11480</name>
    <dbReference type="NCBI Taxonomy" id="2777977"/>
    <lineage>
        <taxon>Bacteria</taxon>
        <taxon>Bacillati</taxon>
        <taxon>Cyanobacteriota</taxon>
        <taxon>Cyanophyceae</taxon>
        <taxon>Leptolyngbyales</taxon>
        <taxon>Leptolyngbyaceae</taxon>
        <taxon>Romeriopsis</taxon>
        <taxon>Romeriopsis navalis</taxon>
    </lineage>
</organism>
<feature type="compositionally biased region" description="Low complexity" evidence="1">
    <location>
        <begin position="290"/>
        <end position="335"/>
    </location>
</feature>
<accession>A0A928VNA5</accession>
<feature type="compositionally biased region" description="Polar residues" evidence="1">
    <location>
        <begin position="103"/>
        <end position="141"/>
    </location>
</feature>
<evidence type="ECO:0000313" key="2">
    <source>
        <dbReference type="EMBL" id="MBE9029004.1"/>
    </source>
</evidence>
<dbReference type="AlphaFoldDB" id="A0A928VNA5"/>
<dbReference type="EMBL" id="JADEXQ010000010">
    <property type="protein sequence ID" value="MBE9029004.1"/>
    <property type="molecule type" value="Genomic_DNA"/>
</dbReference>
<comment type="caution">
    <text evidence="2">The sequence shown here is derived from an EMBL/GenBank/DDBJ whole genome shotgun (WGS) entry which is preliminary data.</text>
</comment>
<protein>
    <submittedName>
        <fullName evidence="2">Uncharacterized protein</fullName>
    </submittedName>
</protein>
<reference evidence="2" key="1">
    <citation type="submission" date="2020-10" db="EMBL/GenBank/DDBJ databases">
        <authorList>
            <person name="Castelo-Branco R."/>
            <person name="Eusebio N."/>
            <person name="Adriana R."/>
            <person name="Vieira A."/>
            <person name="Brugerolle De Fraissinette N."/>
            <person name="Rezende De Castro R."/>
            <person name="Schneider M.P."/>
            <person name="Vasconcelos V."/>
            <person name="Leao P.N."/>
        </authorList>
    </citation>
    <scope>NUCLEOTIDE SEQUENCE</scope>
    <source>
        <strain evidence="2">LEGE 11480</strain>
    </source>
</reference>
<evidence type="ECO:0000256" key="1">
    <source>
        <dbReference type="SAM" id="MobiDB-lite"/>
    </source>
</evidence>
<feature type="region of interest" description="Disordered" evidence="1">
    <location>
        <begin position="103"/>
        <end position="181"/>
    </location>
</feature>
<evidence type="ECO:0000313" key="3">
    <source>
        <dbReference type="Proteomes" id="UP000625316"/>
    </source>
</evidence>
<sequence>MNAMNQETQVKKLIYMSLSLSISLGVYLWAGLSPGLAQAKPNATETAQAKSGTTDKNATVTTNQKPLVIAPDPILPEKASTQPTAIQPTATRTTAIQMPTPESTLSVPVSANQSPQPLLSPRANASDTPKIKQTGQAQPTAAPSKIQPASEGAKPDVTAPKTAIPPTPLEPQAESSTEITEAPVLPSVVTAVPGKSLRLPLTASIDKTKIGVFIDQTDITSQIQIENGQIVYTPKLLPMPLGSQTAVIYQINSPQDWQEVQRFKINVVAIASAPNQIAGKATDTESTASKTDTPTTNQPNTDKPEIAKSATASSESTESAATPEISETTESAPSTKAADLTITPTLNINVKSQFSEFRTPDAGTSERPSFNDATFTAGLEAQYEKGTIKIGTKVNLLGVTFQPEALRFGDLQNAAPQLDLSDYVIDLAAGPASLSVGHVCYGNNPLLISSVCTRGLTAKIKLNDTIDFSLGRISSTGVVGFDNIVGLERDENALTAATLGLQLLKNDSGGVRLETSWMNGQRSPVSNFNVGEVVDAEKSNGFGLRLTAADASGRLKADAGFARSTFTNPSQNDPQLSEGIDIVEVVPATRNAWYTEASYDLIQGLKLDENRDISLSFNFRKERADPQFGTLGAGVTADALQTTYGFNATIAGASLQFQENTSEDNLANLVNLLKTRSRNTSLNISAPLQTILQVNSPLLPTLTYGWQRSKQKGSIIEALEGGFDNESEIPEQVNVTQQAGVSWNIDNLSLNYQYSNAFQDNRQLGRENADFRNISNQFSVGLQASPTLNFTLGYGITQVNDLEQSVSRFSHAPTFGMSWEFVKDLTFALNFNRNDDTDSIGETFSRSEGLEMLLTWKFNVKTLGRELPGSFFVRYGRQTSLSQNLLFGENTDSTIHTVNGGFSFSF</sequence>
<keyword evidence="3" id="KW-1185">Reference proteome</keyword>
<dbReference type="SUPFAM" id="SSF56935">
    <property type="entry name" value="Porins"/>
    <property type="match status" value="1"/>
</dbReference>
<proteinExistence type="predicted"/>